<sequence length="609" mass="66589">MTYHWSISAEAGPSNQPDPPDVKHPSKRHRKRRKAPLVHPILPILSFLAPAFASTPPGQPTQRLYPPPTRPTPTQARKREDEAPGEVEDSPLVYVTQINTPTHLPTRVVTVDQNVLPYYLTQLPDGRWDKVDNAWRLYGREAGVNKDGVLIGPADNQFAVESTLPKGWGQPSSRTSIYRVPLIVISSVILAVAIVIGIIILVFNRRKAHRKAKRRAERQRRKALIAAGLDPNSPPADTALREKLAELDKQHRAKKRKEGHAGFARVKVKKWTHGLRRRKNNKERETEPEATVEVIEEKPEEEVDVPTPSTRSISSVMAGDSSDQTDPTTESSRPTDSSPDESSVENGAEASTAAPYLPPEYRPASVRSYRMTDAGPSTRREESPEVAASTSGTDKTRAPGYYPAPATEDMEEAVAVVSRAEGKRPLPPTEDEERVRHIATDDKRLLEQMRLGASAPPQLDRDDGEAGPSAPHVEVDQDGFECAAEVLDEPSPAPPLHPDLPAPPRPPVQRSITAEPTDELHLIPSAPPLSPEPSSPSAPLASPTMPSAPPLAPEDEESAPAAPSAPSFDVEELEEEPVVEDGELESEPRHLDTDGPAEGPRVFLPKYEP</sequence>
<reference evidence="3" key="1">
    <citation type="submission" date="2023-02" db="EMBL/GenBank/DDBJ databases">
        <title>Identification and recombinant expression of a fungal hydrolase from Papiliotrema laurentii that hydrolyzes apple cutin and clears colloidal polyester polyurethane.</title>
        <authorList>
            <consortium name="DOE Joint Genome Institute"/>
            <person name="Roman V.A."/>
            <person name="Bojanowski C."/>
            <person name="Crable B.R."/>
            <person name="Wagner D.N."/>
            <person name="Hung C.S."/>
            <person name="Nadeau L.J."/>
            <person name="Schratz L."/>
            <person name="Haridas S."/>
            <person name="Pangilinan J."/>
            <person name="Lipzen A."/>
            <person name="Na H."/>
            <person name="Yan M."/>
            <person name="Ng V."/>
            <person name="Grigoriev I.V."/>
            <person name="Spatafora J.W."/>
            <person name="Barlow D."/>
            <person name="Biffinger J."/>
            <person name="Kelley-Loughnane N."/>
            <person name="Varaljay V.A."/>
            <person name="Crookes-Goodson W.J."/>
        </authorList>
    </citation>
    <scope>NUCLEOTIDE SEQUENCE</scope>
    <source>
        <strain evidence="3">5307AH</strain>
    </source>
</reference>
<feature type="compositionally biased region" description="Polar residues" evidence="1">
    <location>
        <begin position="307"/>
        <end position="337"/>
    </location>
</feature>
<feature type="region of interest" description="Disordered" evidence="1">
    <location>
        <begin position="249"/>
        <end position="609"/>
    </location>
</feature>
<feature type="region of interest" description="Disordered" evidence="1">
    <location>
        <begin position="213"/>
        <end position="237"/>
    </location>
</feature>
<dbReference type="AlphaFoldDB" id="A0AAD9FMJ2"/>
<proteinExistence type="predicted"/>
<feature type="transmembrane region" description="Helical" evidence="2">
    <location>
        <begin position="182"/>
        <end position="204"/>
    </location>
</feature>
<keyword evidence="2" id="KW-0472">Membrane</keyword>
<keyword evidence="2" id="KW-0812">Transmembrane</keyword>
<dbReference type="EMBL" id="JAODAN010000012">
    <property type="protein sequence ID" value="KAK1920966.1"/>
    <property type="molecule type" value="Genomic_DNA"/>
</dbReference>
<feature type="compositionally biased region" description="Low complexity" evidence="1">
    <location>
        <begin position="559"/>
        <end position="568"/>
    </location>
</feature>
<feature type="region of interest" description="Disordered" evidence="1">
    <location>
        <begin position="52"/>
        <end position="89"/>
    </location>
</feature>
<dbReference type="Proteomes" id="UP001182556">
    <property type="component" value="Unassembled WGS sequence"/>
</dbReference>
<gene>
    <name evidence="3" type="ORF">DB88DRAFT_543186</name>
</gene>
<organism evidence="3 4">
    <name type="scientific">Papiliotrema laurentii</name>
    <name type="common">Cryptococcus laurentii</name>
    <dbReference type="NCBI Taxonomy" id="5418"/>
    <lineage>
        <taxon>Eukaryota</taxon>
        <taxon>Fungi</taxon>
        <taxon>Dikarya</taxon>
        <taxon>Basidiomycota</taxon>
        <taxon>Agaricomycotina</taxon>
        <taxon>Tremellomycetes</taxon>
        <taxon>Tremellales</taxon>
        <taxon>Rhynchogastremaceae</taxon>
        <taxon>Papiliotrema</taxon>
    </lineage>
</organism>
<keyword evidence="2" id="KW-1133">Transmembrane helix</keyword>
<feature type="compositionally biased region" description="Basic residues" evidence="1">
    <location>
        <begin position="213"/>
        <end position="223"/>
    </location>
</feature>
<feature type="compositionally biased region" description="Basic residues" evidence="1">
    <location>
        <begin position="25"/>
        <end position="36"/>
    </location>
</feature>
<feature type="region of interest" description="Disordered" evidence="1">
    <location>
        <begin position="1"/>
        <end position="37"/>
    </location>
</feature>
<protein>
    <submittedName>
        <fullName evidence="3">Uncharacterized protein</fullName>
    </submittedName>
</protein>
<keyword evidence="4" id="KW-1185">Reference proteome</keyword>
<evidence type="ECO:0000313" key="4">
    <source>
        <dbReference type="Proteomes" id="UP001182556"/>
    </source>
</evidence>
<feature type="compositionally biased region" description="Pro residues" evidence="1">
    <location>
        <begin position="491"/>
        <end position="507"/>
    </location>
</feature>
<evidence type="ECO:0000256" key="1">
    <source>
        <dbReference type="SAM" id="MobiDB-lite"/>
    </source>
</evidence>
<feature type="compositionally biased region" description="Basic and acidic residues" evidence="1">
    <location>
        <begin position="433"/>
        <end position="447"/>
    </location>
</feature>
<accession>A0AAD9FMJ2</accession>
<feature type="compositionally biased region" description="Acidic residues" evidence="1">
    <location>
        <begin position="569"/>
        <end position="585"/>
    </location>
</feature>
<name>A0AAD9FMJ2_PAPLA</name>
<comment type="caution">
    <text evidence="3">The sequence shown here is derived from an EMBL/GenBank/DDBJ whole genome shotgun (WGS) entry which is preliminary data.</text>
</comment>
<evidence type="ECO:0000256" key="2">
    <source>
        <dbReference type="SAM" id="Phobius"/>
    </source>
</evidence>
<feature type="compositionally biased region" description="Pro residues" evidence="1">
    <location>
        <begin position="525"/>
        <end position="536"/>
    </location>
</feature>
<evidence type="ECO:0000313" key="3">
    <source>
        <dbReference type="EMBL" id="KAK1920966.1"/>
    </source>
</evidence>
<feature type="compositionally biased region" description="Basic residues" evidence="1">
    <location>
        <begin position="266"/>
        <end position="281"/>
    </location>
</feature>